<feature type="domain" description="ABC transporter" evidence="8">
    <location>
        <begin position="31"/>
        <end position="260"/>
    </location>
</feature>
<evidence type="ECO:0000256" key="2">
    <source>
        <dbReference type="ARBA" id="ARBA00022448"/>
    </source>
</evidence>
<dbReference type="InterPro" id="IPR003593">
    <property type="entry name" value="AAA+_ATPase"/>
</dbReference>
<organism evidence="9 10">
    <name type="scientific">Acinetobacter larvae</name>
    <dbReference type="NCBI Taxonomy" id="1789224"/>
    <lineage>
        <taxon>Bacteria</taxon>
        <taxon>Pseudomonadati</taxon>
        <taxon>Pseudomonadota</taxon>
        <taxon>Gammaproteobacteria</taxon>
        <taxon>Moraxellales</taxon>
        <taxon>Moraxellaceae</taxon>
        <taxon>Acinetobacter</taxon>
    </lineage>
</organism>
<keyword evidence="6" id="KW-1278">Translocase</keyword>
<dbReference type="STRING" id="1789224.BFG52_00415"/>
<dbReference type="GO" id="GO:0005524">
    <property type="term" value="F:ATP binding"/>
    <property type="evidence" value="ECO:0007669"/>
    <property type="project" value="UniProtKB-KW"/>
</dbReference>
<dbReference type="InterPro" id="IPR003439">
    <property type="entry name" value="ABC_transporter-like_ATP-bd"/>
</dbReference>
<dbReference type="PROSITE" id="PS00211">
    <property type="entry name" value="ABC_TRANSPORTER_1"/>
    <property type="match status" value="1"/>
</dbReference>
<keyword evidence="4" id="KW-0547">Nucleotide-binding</keyword>
<evidence type="ECO:0000259" key="8">
    <source>
        <dbReference type="PROSITE" id="PS50893"/>
    </source>
</evidence>
<evidence type="ECO:0000256" key="6">
    <source>
        <dbReference type="ARBA" id="ARBA00022967"/>
    </source>
</evidence>
<comment type="similarity">
    <text evidence="1">Belongs to the ABC transporter superfamily.</text>
</comment>
<dbReference type="Gene3D" id="3.40.50.300">
    <property type="entry name" value="P-loop containing nucleotide triphosphate hydrolases"/>
    <property type="match status" value="1"/>
</dbReference>
<dbReference type="Pfam" id="PF00005">
    <property type="entry name" value="ABC_tran"/>
    <property type="match status" value="1"/>
</dbReference>
<dbReference type="SMART" id="SM00382">
    <property type="entry name" value="AAA"/>
    <property type="match status" value="1"/>
</dbReference>
<accession>A0A1B2LVM5</accession>
<gene>
    <name evidence="9" type="primary">ssuB</name>
    <name evidence="9" type="ORF">BFG52_00415</name>
</gene>
<proteinExistence type="inferred from homology"/>
<sequence length="270" mass="30442">MTYLTLNPYLHQHRALPRQIVENEDAIGASIQLKQLSKHYGELTVLDQLDLNIQAGEFVAIVGKSGCGKSTLLRLIAGLEQQSQGNIDFAQHSHQDDVSAQQHASRHNLRVMFQNPRLLPWQSVIENIRLGLATTQFSQAEQLLKHIGLAEKAQHWPAQLSGGQQQRVALARALAHRPQILLLDEPLGALDALTRLEMQKLIEKLWLEKGFTALLVTHDVTEAVLLADRIIFLDQGKILQQFHINLARPRVKNHDFVEIEQNVLNAILNH</sequence>
<keyword evidence="2" id="KW-0813">Transport</keyword>
<name>A0A1B2LVM5_9GAMM</name>
<evidence type="ECO:0000256" key="7">
    <source>
        <dbReference type="ARBA" id="ARBA00023136"/>
    </source>
</evidence>
<dbReference type="EMBL" id="CP016895">
    <property type="protein sequence ID" value="AOA56969.1"/>
    <property type="molecule type" value="Genomic_DNA"/>
</dbReference>
<keyword evidence="10" id="KW-1185">Reference proteome</keyword>
<dbReference type="InterPro" id="IPR017871">
    <property type="entry name" value="ABC_transporter-like_CS"/>
</dbReference>
<dbReference type="PANTHER" id="PTHR42788">
    <property type="entry name" value="TAURINE IMPORT ATP-BINDING PROTEIN-RELATED"/>
    <property type="match status" value="1"/>
</dbReference>
<dbReference type="AlphaFoldDB" id="A0A1B2LVM5"/>
<evidence type="ECO:0000256" key="3">
    <source>
        <dbReference type="ARBA" id="ARBA00022475"/>
    </source>
</evidence>
<evidence type="ECO:0000256" key="1">
    <source>
        <dbReference type="ARBA" id="ARBA00005417"/>
    </source>
</evidence>
<evidence type="ECO:0000256" key="5">
    <source>
        <dbReference type="ARBA" id="ARBA00022840"/>
    </source>
</evidence>
<dbReference type="RefSeq" id="WP_067551143.1">
    <property type="nucleotide sequence ID" value="NZ_CP016895.1"/>
</dbReference>
<evidence type="ECO:0000313" key="9">
    <source>
        <dbReference type="EMBL" id="AOA56969.1"/>
    </source>
</evidence>
<dbReference type="GO" id="GO:0016887">
    <property type="term" value="F:ATP hydrolysis activity"/>
    <property type="evidence" value="ECO:0007669"/>
    <property type="project" value="InterPro"/>
</dbReference>
<dbReference type="InterPro" id="IPR027417">
    <property type="entry name" value="P-loop_NTPase"/>
</dbReference>
<keyword evidence="3" id="KW-1003">Cell membrane</keyword>
<dbReference type="CDD" id="cd03293">
    <property type="entry name" value="ABC_NrtD_SsuB_transporters"/>
    <property type="match status" value="1"/>
</dbReference>
<dbReference type="SUPFAM" id="SSF52540">
    <property type="entry name" value="P-loop containing nucleoside triphosphate hydrolases"/>
    <property type="match status" value="1"/>
</dbReference>
<dbReference type="PROSITE" id="PS50893">
    <property type="entry name" value="ABC_TRANSPORTER_2"/>
    <property type="match status" value="1"/>
</dbReference>
<evidence type="ECO:0000256" key="4">
    <source>
        <dbReference type="ARBA" id="ARBA00022741"/>
    </source>
</evidence>
<dbReference type="PANTHER" id="PTHR42788:SF17">
    <property type="entry name" value="ALIPHATIC SULFONATES IMPORT ATP-BINDING PROTEIN SSUB"/>
    <property type="match status" value="1"/>
</dbReference>
<protein>
    <submittedName>
        <fullName evidence="9">Aliphatic sulfonate ABC transporter ATP-binding protein</fullName>
    </submittedName>
</protein>
<reference evidence="9 10" key="1">
    <citation type="submission" date="2016-08" db="EMBL/GenBank/DDBJ databases">
        <authorList>
            <person name="Seilhamer J.J."/>
        </authorList>
    </citation>
    <scope>NUCLEOTIDE SEQUENCE [LARGE SCALE GENOMIC DNA]</scope>
    <source>
        <strain evidence="9 10">BRTC-1</strain>
    </source>
</reference>
<keyword evidence="5 9" id="KW-0067">ATP-binding</keyword>
<evidence type="ECO:0000313" key="10">
    <source>
        <dbReference type="Proteomes" id="UP000093391"/>
    </source>
</evidence>
<dbReference type="Proteomes" id="UP000093391">
    <property type="component" value="Chromosome"/>
</dbReference>
<keyword evidence="7" id="KW-0472">Membrane</keyword>
<dbReference type="InterPro" id="IPR050166">
    <property type="entry name" value="ABC_transporter_ATP-bind"/>
</dbReference>
<dbReference type="OrthoDB" id="9802264at2"/>
<dbReference type="KEGG" id="ala:BFG52_00415"/>